<accession>A0A7I8IIC2</accession>
<dbReference type="EMBL" id="CACRZD030000003">
    <property type="protein sequence ID" value="CAA6657240.1"/>
    <property type="molecule type" value="Genomic_DNA"/>
</dbReference>
<protein>
    <submittedName>
        <fullName evidence="1">Uncharacterized protein</fullName>
    </submittedName>
</protein>
<sequence length="29" mass="3365">MYVFLKKNIITLLTCAIHLTVEDISLDEK</sequence>
<dbReference type="AlphaFoldDB" id="A0A7I8IIC2"/>
<evidence type="ECO:0000313" key="1">
    <source>
        <dbReference type="EMBL" id="CAA2617544.1"/>
    </source>
</evidence>
<dbReference type="EMBL" id="LR743590">
    <property type="protein sequence ID" value="CAA2617544.1"/>
    <property type="molecule type" value="Genomic_DNA"/>
</dbReference>
<reference evidence="1 2" key="1">
    <citation type="submission" date="2019-12" db="EMBL/GenBank/DDBJ databases">
        <authorList>
            <person name="Scholz U."/>
            <person name="Mascher M."/>
            <person name="Fiebig A."/>
        </authorList>
    </citation>
    <scope>NUCLEOTIDE SEQUENCE</scope>
</reference>
<name>A0A7I8IIC2_SPIIN</name>
<gene>
    <name evidence="1" type="ORF">SI7747_03003708</name>
</gene>
<evidence type="ECO:0000313" key="2">
    <source>
        <dbReference type="Proteomes" id="UP001189122"/>
    </source>
</evidence>
<dbReference type="Proteomes" id="UP001189122">
    <property type="component" value="Unassembled WGS sequence"/>
</dbReference>
<organism evidence="1">
    <name type="scientific">Spirodela intermedia</name>
    <name type="common">Intermediate duckweed</name>
    <dbReference type="NCBI Taxonomy" id="51605"/>
    <lineage>
        <taxon>Eukaryota</taxon>
        <taxon>Viridiplantae</taxon>
        <taxon>Streptophyta</taxon>
        <taxon>Embryophyta</taxon>
        <taxon>Tracheophyta</taxon>
        <taxon>Spermatophyta</taxon>
        <taxon>Magnoliopsida</taxon>
        <taxon>Liliopsida</taxon>
        <taxon>Araceae</taxon>
        <taxon>Lemnoideae</taxon>
        <taxon>Spirodela</taxon>
    </lineage>
</organism>
<keyword evidence="2" id="KW-1185">Reference proteome</keyword>
<proteinExistence type="predicted"/>